<accession>A0AAE0ZQL5</accession>
<keyword evidence="1" id="KW-0175">Coiled coil</keyword>
<evidence type="ECO:0000313" key="4">
    <source>
        <dbReference type="Proteomes" id="UP001283361"/>
    </source>
</evidence>
<dbReference type="SUPFAM" id="SSF50729">
    <property type="entry name" value="PH domain-like"/>
    <property type="match status" value="1"/>
</dbReference>
<dbReference type="EMBL" id="JAWDGP010003531">
    <property type="protein sequence ID" value="KAK3773508.1"/>
    <property type="molecule type" value="Genomic_DNA"/>
</dbReference>
<dbReference type="PANTHER" id="PTHR14383">
    <property type="entry name" value="SWAP-70 RECOMBINASE"/>
    <property type="match status" value="1"/>
</dbReference>
<dbReference type="AlphaFoldDB" id="A0AAE0ZQL5"/>
<dbReference type="CDD" id="cd13281">
    <property type="entry name" value="PH_PLEKHD1"/>
    <property type="match status" value="1"/>
</dbReference>
<feature type="coiled-coil region" evidence="1">
    <location>
        <begin position="156"/>
        <end position="361"/>
    </location>
</feature>
<keyword evidence="4" id="KW-1185">Reference proteome</keyword>
<protein>
    <recommendedName>
        <fullName evidence="2">PH domain-containing protein</fullName>
    </recommendedName>
</protein>
<evidence type="ECO:0000259" key="2">
    <source>
        <dbReference type="PROSITE" id="PS50003"/>
    </source>
</evidence>
<proteinExistence type="predicted"/>
<feature type="domain" description="PH" evidence="2">
    <location>
        <begin position="17"/>
        <end position="125"/>
    </location>
</feature>
<comment type="caution">
    <text evidence="3">The sequence shown here is derived from an EMBL/GenBank/DDBJ whole genome shotgun (WGS) entry which is preliminary data.</text>
</comment>
<dbReference type="Gene3D" id="2.30.29.30">
    <property type="entry name" value="Pleckstrin-homology domain (PH domain)/Phosphotyrosine-binding domain (PTB)"/>
    <property type="match status" value="1"/>
</dbReference>
<organism evidence="3 4">
    <name type="scientific">Elysia crispata</name>
    <name type="common">lettuce slug</name>
    <dbReference type="NCBI Taxonomy" id="231223"/>
    <lineage>
        <taxon>Eukaryota</taxon>
        <taxon>Metazoa</taxon>
        <taxon>Spiralia</taxon>
        <taxon>Lophotrochozoa</taxon>
        <taxon>Mollusca</taxon>
        <taxon>Gastropoda</taxon>
        <taxon>Heterobranchia</taxon>
        <taxon>Euthyneura</taxon>
        <taxon>Panpulmonata</taxon>
        <taxon>Sacoglossa</taxon>
        <taxon>Placobranchoidea</taxon>
        <taxon>Plakobranchidae</taxon>
        <taxon>Elysia</taxon>
    </lineage>
</organism>
<dbReference type="InterPro" id="IPR011993">
    <property type="entry name" value="PH-like_dom_sf"/>
</dbReference>
<dbReference type="SMART" id="SM00233">
    <property type="entry name" value="PH"/>
    <property type="match status" value="1"/>
</dbReference>
<dbReference type="SUPFAM" id="SSF57997">
    <property type="entry name" value="Tropomyosin"/>
    <property type="match status" value="1"/>
</dbReference>
<name>A0AAE0ZQL5_9GAST</name>
<dbReference type="InterPro" id="IPR001849">
    <property type="entry name" value="PH_domain"/>
</dbReference>
<gene>
    <name evidence="3" type="ORF">RRG08_022223</name>
</gene>
<evidence type="ECO:0000313" key="3">
    <source>
        <dbReference type="EMBL" id="KAK3773508.1"/>
    </source>
</evidence>
<dbReference type="PROSITE" id="PS50003">
    <property type="entry name" value="PH_DOMAIN"/>
    <property type="match status" value="1"/>
</dbReference>
<evidence type="ECO:0000256" key="1">
    <source>
        <dbReference type="SAM" id="Coils"/>
    </source>
</evidence>
<sequence length="522" mass="61694">MPEIGRSSSLQRDWATRIQLHGVLLKRPFGHQSTKWTKRFFLVKDGFLMYYDANEKKDYEKREYFNIHPKGVLPLGECSFKACKEPQQPFCFLIESPEIDGKLVLAAESDYERDQWLEILESSRRVTWKNSQLGDEMIRRLEDQGLQMAIEKQDYIDRLQSEVMALTEERLKTEELEKVNQELEKEKEKLESFTKEIQDEYDRLKEELDETAFIMHQVESDRVKLYESLTEQQEQLESLHQDKQRILVELQTSVEEQTTLSQEKQSLSERSEELQKQLEEIDNKTRQVEDFRTSAENRLKDNQERLDQLEEEKMAISQHAHELESTIHDLVSQKEMTEKELREEIKARMSAEQRLQEAEVSLTCIDNAVISQSHKIDSEAKEEMTVNVKKLKNFFEDLAQESKISSEQPLIIRHGMMARKTLARRAKTVRYNESRKRSTNPNAMSCDLSSLRPKTQLRRAVTSVDRTTREQLEDWMASLEREKAKRDECPVFEEDEEVTEYTFSCLVSFHAFDEDFLLICHH</sequence>
<dbReference type="PANTHER" id="PTHR14383:SF1">
    <property type="entry name" value="PLECKSTRIN HOMOLOGY DOMAIN-CONTAINING FAMILY D MEMBER 1"/>
    <property type="match status" value="1"/>
</dbReference>
<reference evidence="3" key="1">
    <citation type="journal article" date="2023" name="G3 (Bethesda)">
        <title>A reference genome for the long-term kleptoplast-retaining sea slug Elysia crispata morphotype clarki.</title>
        <authorList>
            <person name="Eastman K.E."/>
            <person name="Pendleton A.L."/>
            <person name="Shaikh M.A."/>
            <person name="Suttiyut T."/>
            <person name="Ogas R."/>
            <person name="Tomko P."/>
            <person name="Gavelis G."/>
            <person name="Widhalm J.R."/>
            <person name="Wisecaver J.H."/>
        </authorList>
    </citation>
    <scope>NUCLEOTIDE SEQUENCE</scope>
    <source>
        <strain evidence="3">ECLA1</strain>
    </source>
</reference>
<dbReference type="Proteomes" id="UP001283361">
    <property type="component" value="Unassembled WGS sequence"/>
</dbReference>
<dbReference type="Pfam" id="PF00169">
    <property type="entry name" value="PH"/>
    <property type="match status" value="1"/>
</dbReference>